<dbReference type="Proteomes" id="UP001217417">
    <property type="component" value="Unassembled WGS sequence"/>
</dbReference>
<evidence type="ECO:0000313" key="1">
    <source>
        <dbReference type="EMBL" id="KAJ8101535.1"/>
    </source>
</evidence>
<keyword evidence="1" id="KW-0489">Methyltransferase</keyword>
<keyword evidence="1" id="KW-0808">Transferase</keyword>
<sequence>MPSLRKETISFITRQFLQQVPVRSFQFALPSVASRAKSEHEKYEILCDLEVQHELYFELCQPRSWFEPPSSEYITAFVKKIVLLLEHLKVDIDSDMICYMLSAIGNTDSHGYFRATSTPQFGPVTYLLDEHVRFDDEPNDSITIQESRSLISGFGTTGNRTWEAALALGEYILSQRQLEHREVDVAGKRILEVGAGTGFVSMLCGKLGAAKVFATDGDDVVVLRLRQNIEANILGNVVETRVYKWGNSSGEDTGHALERESREADYKWTDPVDLILGADITFDAEICELLVASLDTLITENPSAQVVISATVRSAETNGTFEKLLDKSKIAYTWIPAPSDPKLLFYNEISSIRIYSLHRSPTYTH</sequence>
<dbReference type="InterPro" id="IPR019410">
    <property type="entry name" value="Methyltransf_16"/>
</dbReference>
<name>A0AAD7QUB3_9ASCO</name>
<keyword evidence="2" id="KW-1185">Reference proteome</keyword>
<dbReference type="PANTHER" id="PTHR14614">
    <property type="entry name" value="HEPATOCELLULAR CARCINOMA-ASSOCIATED ANTIGEN"/>
    <property type="match status" value="1"/>
</dbReference>
<dbReference type="GO" id="GO:0005737">
    <property type="term" value="C:cytoplasm"/>
    <property type="evidence" value="ECO:0007669"/>
    <property type="project" value="TreeGrafter"/>
</dbReference>
<dbReference type="AlphaFoldDB" id="A0AAD7QUB3"/>
<dbReference type="Pfam" id="PF10294">
    <property type="entry name" value="Methyltransf_16"/>
    <property type="match status" value="1"/>
</dbReference>
<protein>
    <submittedName>
        <fullName evidence="1">Methyltransferase-domain-containing protein</fullName>
    </submittedName>
</protein>
<evidence type="ECO:0000313" key="2">
    <source>
        <dbReference type="Proteomes" id="UP001217417"/>
    </source>
</evidence>
<dbReference type="Gene3D" id="3.40.50.150">
    <property type="entry name" value="Vaccinia Virus protein VP39"/>
    <property type="match status" value="1"/>
</dbReference>
<reference evidence="1" key="1">
    <citation type="submission" date="2023-03" db="EMBL/GenBank/DDBJ databases">
        <title>Near-Complete genome sequence of Lipomyces tetrasporous NRRL Y-64009, an oleaginous yeast capable of growing on lignocellulosic hydrolysates.</title>
        <authorList>
            <consortium name="Lawrence Berkeley National Laboratory"/>
            <person name="Jagtap S.S."/>
            <person name="Liu J.-J."/>
            <person name="Walukiewicz H.E."/>
            <person name="Pangilinan J."/>
            <person name="Lipzen A."/>
            <person name="Ahrendt S."/>
            <person name="Koriabine M."/>
            <person name="Cobaugh K."/>
            <person name="Salamov A."/>
            <person name="Yoshinaga Y."/>
            <person name="Ng V."/>
            <person name="Daum C."/>
            <person name="Grigoriev I.V."/>
            <person name="Slininger P.J."/>
            <person name="Dien B.S."/>
            <person name="Jin Y.-S."/>
            <person name="Rao C.V."/>
        </authorList>
    </citation>
    <scope>NUCLEOTIDE SEQUENCE</scope>
    <source>
        <strain evidence="1">NRRL Y-64009</strain>
    </source>
</reference>
<dbReference type="GO" id="GO:0032259">
    <property type="term" value="P:methylation"/>
    <property type="evidence" value="ECO:0007669"/>
    <property type="project" value="UniProtKB-KW"/>
</dbReference>
<accession>A0AAD7QUB3</accession>
<dbReference type="SUPFAM" id="SSF53335">
    <property type="entry name" value="S-adenosyl-L-methionine-dependent methyltransferases"/>
    <property type="match status" value="2"/>
</dbReference>
<dbReference type="CDD" id="cd02440">
    <property type="entry name" value="AdoMet_MTases"/>
    <property type="match status" value="1"/>
</dbReference>
<dbReference type="RefSeq" id="XP_056044985.1">
    <property type="nucleotide sequence ID" value="XM_056191858.1"/>
</dbReference>
<gene>
    <name evidence="1" type="ORF">POJ06DRAFT_98327</name>
</gene>
<comment type="caution">
    <text evidence="1">The sequence shown here is derived from an EMBL/GenBank/DDBJ whole genome shotgun (WGS) entry which is preliminary data.</text>
</comment>
<proteinExistence type="predicted"/>
<dbReference type="EMBL" id="JARPMG010000004">
    <property type="protein sequence ID" value="KAJ8101535.1"/>
    <property type="molecule type" value="Genomic_DNA"/>
</dbReference>
<dbReference type="GO" id="GO:0008757">
    <property type="term" value="F:S-adenosylmethionine-dependent methyltransferase activity"/>
    <property type="evidence" value="ECO:0007669"/>
    <property type="project" value="UniProtKB-ARBA"/>
</dbReference>
<dbReference type="GeneID" id="80887024"/>
<dbReference type="PANTHER" id="PTHR14614:SF130">
    <property type="entry name" value="PROTEIN-LYSINE N-METHYLTRANSFERASE EEF2KMT"/>
    <property type="match status" value="1"/>
</dbReference>
<organism evidence="1 2">
    <name type="scientific">Lipomyces tetrasporus</name>
    <dbReference type="NCBI Taxonomy" id="54092"/>
    <lineage>
        <taxon>Eukaryota</taxon>
        <taxon>Fungi</taxon>
        <taxon>Dikarya</taxon>
        <taxon>Ascomycota</taxon>
        <taxon>Saccharomycotina</taxon>
        <taxon>Lipomycetes</taxon>
        <taxon>Lipomycetales</taxon>
        <taxon>Lipomycetaceae</taxon>
        <taxon>Lipomyces</taxon>
    </lineage>
</organism>
<dbReference type="InterPro" id="IPR029063">
    <property type="entry name" value="SAM-dependent_MTases_sf"/>
</dbReference>